<evidence type="ECO:0000313" key="7">
    <source>
        <dbReference type="Proteomes" id="UP000233556"/>
    </source>
</evidence>
<feature type="compositionally biased region" description="Basic and acidic residues" evidence="3">
    <location>
        <begin position="325"/>
        <end position="339"/>
    </location>
</feature>
<name>A0A2I0T9L0_LIMLA</name>
<evidence type="ECO:0000259" key="5">
    <source>
        <dbReference type="PROSITE" id="PS50011"/>
    </source>
</evidence>
<gene>
    <name evidence="6" type="ORF">llap_19207</name>
</gene>
<dbReference type="InterPro" id="IPR011009">
    <property type="entry name" value="Kinase-like_dom_sf"/>
</dbReference>
<dbReference type="SUPFAM" id="SSF56112">
    <property type="entry name" value="Protein kinase-like (PK-like)"/>
    <property type="match status" value="1"/>
</dbReference>
<keyword evidence="1" id="KW-0547">Nucleotide-binding</keyword>
<evidence type="ECO:0000256" key="1">
    <source>
        <dbReference type="ARBA" id="ARBA00022741"/>
    </source>
</evidence>
<dbReference type="OrthoDB" id="4062651at2759"/>
<sequence length="402" mass="44004">MGRCETSSSLKVFTIFFLTSLQAGSAPLPWETRISIAVGLIRAVEYLHNFGILHGNIKSSNVLLDENFTPKLGHSGLRLYSVDKKSEYAVMKTKVLQASLTYLPEDFIRHGQLTEKVDVFGCGVKDIIADEIQTAKESSRSKAKNCEKLAAKEICSKYLESRAGHLLEEVAVDFASAVCLCLRKKNSTIAEVLETMETADNKLREHYLCGSSLSGFSMNTPEETDDETMSLSVDVWPGGEKREGIAQPATLTSAHPSPPSMAALSPDIYCGQVSRIPCESDESSSFVWNPSGKCPDELPSSSCKDLESMAGGEGRPGWAQPVEGPQDRHTSCAKGHDIPETASAARSAFPQRHPDPDSSCSAQALARETSWKIQINDKKKKLMENILLYEEDKLNSSELFES</sequence>
<keyword evidence="4" id="KW-0732">Signal</keyword>
<dbReference type="GO" id="GO:0005886">
    <property type="term" value="C:plasma membrane"/>
    <property type="evidence" value="ECO:0007669"/>
    <property type="project" value="TreeGrafter"/>
</dbReference>
<keyword evidence="7" id="KW-1185">Reference proteome</keyword>
<dbReference type="PROSITE" id="PS50011">
    <property type="entry name" value="PROTEIN_KINASE_DOM"/>
    <property type="match status" value="1"/>
</dbReference>
<dbReference type="EMBL" id="KZ514576">
    <property type="protein sequence ID" value="PKU30489.1"/>
    <property type="molecule type" value="Genomic_DNA"/>
</dbReference>
<dbReference type="Proteomes" id="UP000233556">
    <property type="component" value="Unassembled WGS sequence"/>
</dbReference>
<dbReference type="PANTHER" id="PTHR27001:SF934">
    <property type="entry name" value="INTERLEUKIN-1 RECEPTOR-ASSOCIATED KINASE-LIKE 2"/>
    <property type="match status" value="1"/>
</dbReference>
<dbReference type="PANTHER" id="PTHR27001">
    <property type="entry name" value="OS01G0253100 PROTEIN"/>
    <property type="match status" value="1"/>
</dbReference>
<feature type="domain" description="Protein kinase" evidence="5">
    <location>
        <begin position="1"/>
        <end position="208"/>
    </location>
</feature>
<accession>A0A2I0T9L0</accession>
<evidence type="ECO:0000256" key="4">
    <source>
        <dbReference type="SAM" id="SignalP"/>
    </source>
</evidence>
<evidence type="ECO:0000313" key="6">
    <source>
        <dbReference type="EMBL" id="PKU30489.1"/>
    </source>
</evidence>
<evidence type="ECO:0000256" key="3">
    <source>
        <dbReference type="SAM" id="MobiDB-lite"/>
    </source>
</evidence>
<evidence type="ECO:0000256" key="2">
    <source>
        <dbReference type="ARBA" id="ARBA00022840"/>
    </source>
</evidence>
<reference evidence="7" key="1">
    <citation type="submission" date="2017-11" db="EMBL/GenBank/DDBJ databases">
        <authorList>
            <person name="Lima N.C."/>
            <person name="Parody-Merino A.M."/>
            <person name="Battley P.F."/>
            <person name="Fidler A.E."/>
            <person name="Prosdocimi F."/>
        </authorList>
    </citation>
    <scope>NUCLEOTIDE SEQUENCE [LARGE SCALE GENOMIC DNA]</scope>
</reference>
<dbReference type="Gene3D" id="1.10.510.10">
    <property type="entry name" value="Transferase(Phosphotransferase) domain 1"/>
    <property type="match status" value="1"/>
</dbReference>
<feature type="region of interest" description="Disordered" evidence="3">
    <location>
        <begin position="293"/>
        <end position="363"/>
    </location>
</feature>
<keyword evidence="6" id="KW-0418">Kinase</keyword>
<feature type="chain" id="PRO_5014196009" evidence="4">
    <location>
        <begin position="26"/>
        <end position="402"/>
    </location>
</feature>
<dbReference type="Pfam" id="PF00069">
    <property type="entry name" value="Pkinase"/>
    <property type="match status" value="1"/>
</dbReference>
<reference evidence="7" key="2">
    <citation type="submission" date="2017-12" db="EMBL/GenBank/DDBJ databases">
        <title>Genome sequence of the Bar-tailed Godwit (Limosa lapponica baueri).</title>
        <authorList>
            <person name="Lima N.C.B."/>
            <person name="Parody-Merino A.M."/>
            <person name="Battley P.F."/>
            <person name="Fidler A.E."/>
            <person name="Prosdocimi F."/>
        </authorList>
    </citation>
    <scope>NUCLEOTIDE SEQUENCE [LARGE SCALE GENOMIC DNA]</scope>
</reference>
<organism evidence="6 7">
    <name type="scientific">Limosa lapponica baueri</name>
    <dbReference type="NCBI Taxonomy" id="1758121"/>
    <lineage>
        <taxon>Eukaryota</taxon>
        <taxon>Metazoa</taxon>
        <taxon>Chordata</taxon>
        <taxon>Craniata</taxon>
        <taxon>Vertebrata</taxon>
        <taxon>Euteleostomi</taxon>
        <taxon>Archelosauria</taxon>
        <taxon>Archosauria</taxon>
        <taxon>Dinosauria</taxon>
        <taxon>Saurischia</taxon>
        <taxon>Theropoda</taxon>
        <taxon>Coelurosauria</taxon>
        <taxon>Aves</taxon>
        <taxon>Neognathae</taxon>
        <taxon>Neoaves</taxon>
        <taxon>Charadriiformes</taxon>
        <taxon>Scolopacidae</taxon>
        <taxon>Limosa</taxon>
    </lineage>
</organism>
<keyword evidence="6" id="KW-0808">Transferase</keyword>
<feature type="signal peptide" evidence="4">
    <location>
        <begin position="1"/>
        <end position="25"/>
    </location>
</feature>
<keyword evidence="2" id="KW-0067">ATP-binding</keyword>
<dbReference type="GO" id="GO:0005524">
    <property type="term" value="F:ATP binding"/>
    <property type="evidence" value="ECO:0007669"/>
    <property type="project" value="UniProtKB-KW"/>
</dbReference>
<dbReference type="GO" id="GO:0004672">
    <property type="term" value="F:protein kinase activity"/>
    <property type="evidence" value="ECO:0007669"/>
    <property type="project" value="InterPro"/>
</dbReference>
<proteinExistence type="predicted"/>
<dbReference type="InterPro" id="IPR000719">
    <property type="entry name" value="Prot_kinase_dom"/>
</dbReference>
<dbReference type="AlphaFoldDB" id="A0A2I0T9L0"/>
<keyword evidence="6" id="KW-0675">Receptor</keyword>
<protein>
    <submittedName>
        <fullName evidence="6">Interleukin-1 receptor-associated kinase-like 2</fullName>
    </submittedName>
</protein>